<comment type="caution">
    <text evidence="6">The sequence shown here is derived from an EMBL/GenBank/DDBJ whole genome shotgun (WGS) entry which is preliminary data.</text>
</comment>
<evidence type="ECO:0000256" key="3">
    <source>
        <dbReference type="ARBA" id="ARBA00023004"/>
    </source>
</evidence>
<accession>A0A0N8KNQ8</accession>
<proteinExistence type="inferred from homology"/>
<name>A0A0N8KNQ8_9CYAN</name>
<sequence>MSATAVSPPSQPFPQAFPQPFPQQSPSAWHTPLAQPAQEFPTTPLRILSGQVPAGLQGAYYQNGTGRLARGGEPVGHWFDGDGAILRVGFGEGKVTGTYRYVQTAGYRAESAAHKFLYGNYGMRYPGPLWEHMAKILKGTSIKNSANTSVLALPDKLLALWEGGNPHSLNLESLETLGQESLGWLKSGQPFSAHPLQDPLSGEIYNIGVNAQCDLAIYRCDAACHLIKKAVIPLKDVPLVHSFVMAGPYLVFLISPVKINLLPLLFNQQSYADSIEWRAERGTKIIVVDRESLEIVSQGRTDPWFQWHYGNGCVDADGNVRLDFARFDDFTHINQVLREVPTGKVKTVAHGKLHQLRINPKTGQVLSNECVIDRHCEFPQVPASQVGQPWNVTYLIMHRDGAATGQDWFGTLGRFDYASDTLTTVDLGEGYYGSEPLYVADRMSPERGWLLAVVYNSHETQSELWIFDAQAIAEPVCRLALPSLIPLGFHGTWRAA</sequence>
<dbReference type="GO" id="GO:0016121">
    <property type="term" value="P:carotene catabolic process"/>
    <property type="evidence" value="ECO:0007669"/>
    <property type="project" value="TreeGrafter"/>
</dbReference>
<feature type="binding site" evidence="4">
    <location>
        <position position="194"/>
    </location>
    <ligand>
        <name>Fe cation</name>
        <dbReference type="ChEBI" id="CHEBI:24875"/>
        <note>catalytic</note>
    </ligand>
</feature>
<organism evidence="6 7">
    <name type="scientific">Phormidesmis priestleyi Ana</name>
    <dbReference type="NCBI Taxonomy" id="1666911"/>
    <lineage>
        <taxon>Bacteria</taxon>
        <taxon>Bacillati</taxon>
        <taxon>Cyanobacteriota</taxon>
        <taxon>Cyanophyceae</taxon>
        <taxon>Leptolyngbyales</taxon>
        <taxon>Leptolyngbyaceae</taxon>
        <taxon>Phormidesmis</taxon>
    </lineage>
</organism>
<comment type="similarity">
    <text evidence="1">Belongs to the carotenoid oxygenase family.</text>
</comment>
<gene>
    <name evidence="6" type="ORF">HLUCCA11_01960</name>
</gene>
<keyword evidence="3 4" id="KW-0408">Iron</keyword>
<keyword evidence="6" id="KW-0223">Dioxygenase</keyword>
<feature type="compositionally biased region" description="Pro residues" evidence="5">
    <location>
        <begin position="9"/>
        <end position="23"/>
    </location>
</feature>
<dbReference type="EMBL" id="LJZR01000002">
    <property type="protein sequence ID" value="KPQ37218.1"/>
    <property type="molecule type" value="Genomic_DNA"/>
</dbReference>
<evidence type="ECO:0000256" key="5">
    <source>
        <dbReference type="SAM" id="MobiDB-lite"/>
    </source>
</evidence>
<dbReference type="AlphaFoldDB" id="A0A0N8KNQ8"/>
<dbReference type="Pfam" id="PF03055">
    <property type="entry name" value="RPE65"/>
    <property type="match status" value="1"/>
</dbReference>
<comment type="cofactor">
    <cofactor evidence="4">
        <name>Fe(2+)</name>
        <dbReference type="ChEBI" id="CHEBI:29033"/>
    </cofactor>
    <text evidence="4">Binds 1 Fe(2+) ion per subunit.</text>
</comment>
<dbReference type="PANTHER" id="PTHR10543:SF139">
    <property type="entry name" value="DIOXYGENASE"/>
    <property type="match status" value="1"/>
</dbReference>
<keyword evidence="6" id="KW-0560">Oxidoreductase</keyword>
<dbReference type="STRING" id="1666911.HLUCCA11_01960"/>
<feature type="region of interest" description="Disordered" evidence="5">
    <location>
        <begin position="1"/>
        <end position="30"/>
    </location>
</feature>
<dbReference type="Proteomes" id="UP000050465">
    <property type="component" value="Unassembled WGS sequence"/>
</dbReference>
<dbReference type="PANTHER" id="PTHR10543">
    <property type="entry name" value="BETA-CAROTENE DIOXYGENASE"/>
    <property type="match status" value="1"/>
</dbReference>
<evidence type="ECO:0000256" key="4">
    <source>
        <dbReference type="PIRSR" id="PIRSR604294-1"/>
    </source>
</evidence>
<protein>
    <submittedName>
        <fullName evidence="6">Lignostilbene-alpha,beta-dioxygenase-related protein</fullName>
    </submittedName>
</protein>
<dbReference type="GO" id="GO:0010436">
    <property type="term" value="F:carotenoid dioxygenase activity"/>
    <property type="evidence" value="ECO:0007669"/>
    <property type="project" value="TreeGrafter"/>
</dbReference>
<evidence type="ECO:0000313" key="7">
    <source>
        <dbReference type="Proteomes" id="UP000050465"/>
    </source>
</evidence>
<feature type="binding site" evidence="4">
    <location>
        <position position="308"/>
    </location>
    <ligand>
        <name>Fe cation</name>
        <dbReference type="ChEBI" id="CHEBI:24875"/>
        <note>catalytic</note>
    </ligand>
</feature>
<reference evidence="6 7" key="1">
    <citation type="submission" date="2015-09" db="EMBL/GenBank/DDBJ databases">
        <title>Identification and resolution of microdiversity through metagenomic sequencing of parallel consortia.</title>
        <authorList>
            <person name="Nelson W.C."/>
            <person name="Romine M.F."/>
            <person name="Lindemann S.R."/>
        </authorList>
    </citation>
    <scope>NUCLEOTIDE SEQUENCE [LARGE SCALE GENOMIC DNA]</scope>
    <source>
        <strain evidence="6">Ana</strain>
    </source>
</reference>
<feature type="binding site" evidence="4">
    <location>
        <position position="241"/>
    </location>
    <ligand>
        <name>Fe cation</name>
        <dbReference type="ChEBI" id="CHEBI:24875"/>
        <note>catalytic</note>
    </ligand>
</feature>
<dbReference type="InterPro" id="IPR004294">
    <property type="entry name" value="Carotenoid_Oase"/>
</dbReference>
<evidence type="ECO:0000313" key="6">
    <source>
        <dbReference type="EMBL" id="KPQ37218.1"/>
    </source>
</evidence>
<evidence type="ECO:0000256" key="2">
    <source>
        <dbReference type="ARBA" id="ARBA00022723"/>
    </source>
</evidence>
<dbReference type="GO" id="GO:0046872">
    <property type="term" value="F:metal ion binding"/>
    <property type="evidence" value="ECO:0007669"/>
    <property type="project" value="UniProtKB-KW"/>
</dbReference>
<feature type="binding site" evidence="4">
    <location>
        <position position="490"/>
    </location>
    <ligand>
        <name>Fe cation</name>
        <dbReference type="ChEBI" id="CHEBI:24875"/>
        <note>catalytic</note>
    </ligand>
</feature>
<keyword evidence="2 4" id="KW-0479">Metal-binding</keyword>
<dbReference type="PATRIC" id="fig|1666911.3.peg.1620"/>
<evidence type="ECO:0000256" key="1">
    <source>
        <dbReference type="ARBA" id="ARBA00006787"/>
    </source>
</evidence>